<feature type="compositionally biased region" description="Gly residues" evidence="1">
    <location>
        <begin position="472"/>
        <end position="481"/>
    </location>
</feature>
<feature type="region of interest" description="Disordered" evidence="1">
    <location>
        <begin position="460"/>
        <end position="490"/>
    </location>
</feature>
<proteinExistence type="predicted"/>
<feature type="compositionally biased region" description="Basic and acidic residues" evidence="1">
    <location>
        <begin position="326"/>
        <end position="336"/>
    </location>
</feature>
<dbReference type="PANTHER" id="PTHR33781">
    <property type="entry name" value="PROTEIN PHYTOCHROME KINASE SUBSTRATE 1-RELATED"/>
    <property type="match status" value="1"/>
</dbReference>
<feature type="compositionally biased region" description="Polar residues" evidence="1">
    <location>
        <begin position="118"/>
        <end position="130"/>
    </location>
</feature>
<accession>A0AAD3XKT7</accession>
<keyword evidence="3" id="KW-1185">Reference proteome</keyword>
<sequence>MEGLPVNRGLNQQKRPIFDIIEPSIVRTQFNLAKPKPTLRDASFSAYLQPNDPITPTKHRADDLEISIFEAEKYFSEIHDQKGTSSKSADLSSIPMVSSVSSVDDGHGRNNRARSFHATPTASSEASWNSQTGLLSNSAAVSIRNLPNSDEKNNKSLKWFLRCNCPCSGKKSVQVKDTNSESKIQQIPQLNRSNSSGSSLYSCNRQSSPRYSAYARKAITITSLSHDQDNRRNLMACPQLDQTMIINPNSNLSGFSSKRCFPPNHTLASGRSFADTNGTASNGFTFPILSNSTPTGNRMFSVVPPVSGAAGEDPPRDSLEVFQPREPPHRGGRERQSLTFPASPKSRRASYDEEIGSDASSDLFEIESFSTQTTSYPRRDSSDENSSFNARRLVIGPVNEGQNSQQILDEPMTPSVAPTDYYPPSEVSIDWSVTTAEGFDRASLTNFSIAAASECEYVPARRDGEKSEKIADGGGSGAEDGGGSRRRGNGLLGCRCEKAVSVEPGPTKCAVEGSRAGPVLPASTVMKPVGGRAAVAPPIVGRPPLGRARPSFTSVPPAMQGR</sequence>
<feature type="compositionally biased region" description="Basic and acidic residues" evidence="1">
    <location>
        <begin position="460"/>
        <end position="471"/>
    </location>
</feature>
<evidence type="ECO:0000256" key="1">
    <source>
        <dbReference type="SAM" id="MobiDB-lite"/>
    </source>
</evidence>
<dbReference type="InterPro" id="IPR039615">
    <property type="entry name" value="PKS"/>
</dbReference>
<reference evidence="2" key="1">
    <citation type="submission" date="2023-05" db="EMBL/GenBank/DDBJ databases">
        <title>Nepenthes gracilis genome sequencing.</title>
        <authorList>
            <person name="Fukushima K."/>
        </authorList>
    </citation>
    <scope>NUCLEOTIDE SEQUENCE</scope>
    <source>
        <strain evidence="2">SING2019-196</strain>
    </source>
</reference>
<feature type="region of interest" description="Disordered" evidence="1">
    <location>
        <begin position="370"/>
        <end position="389"/>
    </location>
</feature>
<evidence type="ECO:0000313" key="3">
    <source>
        <dbReference type="Proteomes" id="UP001279734"/>
    </source>
</evidence>
<dbReference type="EMBL" id="BSYO01000008">
    <property type="protein sequence ID" value="GMH08084.1"/>
    <property type="molecule type" value="Genomic_DNA"/>
</dbReference>
<feature type="region of interest" description="Disordered" evidence="1">
    <location>
        <begin position="540"/>
        <end position="562"/>
    </location>
</feature>
<name>A0AAD3XKT7_NEPGR</name>
<feature type="region of interest" description="Disordered" evidence="1">
    <location>
        <begin position="300"/>
        <end position="356"/>
    </location>
</feature>
<feature type="region of interest" description="Disordered" evidence="1">
    <location>
        <begin position="100"/>
        <end position="130"/>
    </location>
</feature>
<dbReference type="Proteomes" id="UP001279734">
    <property type="component" value="Unassembled WGS sequence"/>
</dbReference>
<gene>
    <name evidence="2" type="ORF">Nepgr_009924</name>
</gene>
<dbReference type="GO" id="GO:0009638">
    <property type="term" value="P:phototropism"/>
    <property type="evidence" value="ECO:0007669"/>
    <property type="project" value="InterPro"/>
</dbReference>
<comment type="caution">
    <text evidence="2">The sequence shown here is derived from an EMBL/GenBank/DDBJ whole genome shotgun (WGS) entry which is preliminary data.</text>
</comment>
<dbReference type="PANTHER" id="PTHR33781:SF1">
    <property type="entry name" value="PROTEIN PHYTOCHROME KINASE SUBSTRATE 4"/>
    <property type="match status" value="1"/>
</dbReference>
<evidence type="ECO:0000313" key="2">
    <source>
        <dbReference type="EMBL" id="GMH08084.1"/>
    </source>
</evidence>
<dbReference type="AlphaFoldDB" id="A0AAD3XKT7"/>
<organism evidence="2 3">
    <name type="scientific">Nepenthes gracilis</name>
    <name type="common">Slender pitcher plant</name>
    <dbReference type="NCBI Taxonomy" id="150966"/>
    <lineage>
        <taxon>Eukaryota</taxon>
        <taxon>Viridiplantae</taxon>
        <taxon>Streptophyta</taxon>
        <taxon>Embryophyta</taxon>
        <taxon>Tracheophyta</taxon>
        <taxon>Spermatophyta</taxon>
        <taxon>Magnoliopsida</taxon>
        <taxon>eudicotyledons</taxon>
        <taxon>Gunneridae</taxon>
        <taxon>Pentapetalae</taxon>
        <taxon>Caryophyllales</taxon>
        <taxon>Nepenthaceae</taxon>
        <taxon>Nepenthes</taxon>
    </lineage>
</organism>
<protein>
    <submittedName>
        <fullName evidence="2">Uncharacterized protein</fullName>
    </submittedName>
</protein>